<protein>
    <recommendedName>
        <fullName evidence="3">SMI1/KNR4 family protein</fullName>
    </recommendedName>
</protein>
<evidence type="ECO:0008006" key="3">
    <source>
        <dbReference type="Google" id="ProtNLM"/>
    </source>
</evidence>
<dbReference type="Pfam" id="PF14568">
    <property type="entry name" value="SUKH_6"/>
    <property type="match status" value="1"/>
</dbReference>
<gene>
    <name evidence="1" type="ORF">Msi02_85100</name>
</gene>
<dbReference type="Proteomes" id="UP000660454">
    <property type="component" value="Unassembled WGS sequence"/>
</dbReference>
<evidence type="ECO:0000313" key="2">
    <source>
        <dbReference type="Proteomes" id="UP000660454"/>
    </source>
</evidence>
<dbReference type="SUPFAM" id="SSF160631">
    <property type="entry name" value="SMI1/KNR4-like"/>
    <property type="match status" value="1"/>
</dbReference>
<reference evidence="1 2" key="1">
    <citation type="submission" date="2021-01" db="EMBL/GenBank/DDBJ databases">
        <title>Whole genome shotgun sequence of Microbispora siamensis NBRC 104113.</title>
        <authorList>
            <person name="Komaki H."/>
            <person name="Tamura T."/>
        </authorList>
    </citation>
    <scope>NUCLEOTIDE SEQUENCE [LARGE SCALE GENOMIC DNA]</scope>
    <source>
        <strain evidence="1 2">NBRC 104113</strain>
    </source>
</reference>
<evidence type="ECO:0000313" key="1">
    <source>
        <dbReference type="EMBL" id="GIH67693.1"/>
    </source>
</evidence>
<dbReference type="InterPro" id="IPR037883">
    <property type="entry name" value="Knr4/Smi1-like_sf"/>
</dbReference>
<name>A0ABQ4H208_9ACTN</name>
<sequence>MHNALNKLMALVSPPTEPIYGEAAWEAVFAELGNSLPADFVALVNRYGSCYFGEWLAVADPRSAAGGESFADAARYVGDQYREFRKEWPSWYPLAAWPEPGGFLKWGSTDNGDCIGWLTEGEPDAWPVIIWPRHYDQGPAIGLTATEFLLEWFSGNTFGRPELPDLGEVTCEAWG</sequence>
<comment type="caution">
    <text evidence="1">The sequence shown here is derived from an EMBL/GenBank/DDBJ whole genome shotgun (WGS) entry which is preliminary data.</text>
</comment>
<organism evidence="1 2">
    <name type="scientific">Microbispora siamensis</name>
    <dbReference type="NCBI Taxonomy" id="564413"/>
    <lineage>
        <taxon>Bacteria</taxon>
        <taxon>Bacillati</taxon>
        <taxon>Actinomycetota</taxon>
        <taxon>Actinomycetes</taxon>
        <taxon>Streptosporangiales</taxon>
        <taxon>Streptosporangiaceae</taxon>
        <taxon>Microbispora</taxon>
    </lineage>
</organism>
<keyword evidence="2" id="KW-1185">Reference proteome</keyword>
<accession>A0ABQ4H208</accession>
<dbReference type="EMBL" id="BOOF01000091">
    <property type="protein sequence ID" value="GIH67693.1"/>
    <property type="molecule type" value="Genomic_DNA"/>
</dbReference>
<proteinExistence type="predicted"/>